<protein>
    <submittedName>
        <fullName evidence="1">Uncharacterized protein</fullName>
    </submittedName>
</protein>
<sequence length="59" mass="6993">MTWSAVIVLAFLEEFVRAENPAHIILRSKGDKKPDLREWKEYENGDIRTMTDRKGRVFK</sequence>
<reference evidence="2" key="1">
    <citation type="journal article" date="2019" name="Int. J. Syst. Evol. Microbiol.">
        <title>The Global Catalogue of Microorganisms (GCM) 10K type strain sequencing project: providing services to taxonomists for standard genome sequencing and annotation.</title>
        <authorList>
            <consortium name="The Broad Institute Genomics Platform"/>
            <consortium name="The Broad Institute Genome Sequencing Center for Infectious Disease"/>
            <person name="Wu L."/>
            <person name="Ma J."/>
        </authorList>
    </citation>
    <scope>NUCLEOTIDE SEQUENCE [LARGE SCALE GENOMIC DNA]</scope>
    <source>
        <strain evidence="2">JCM 17440</strain>
    </source>
</reference>
<evidence type="ECO:0000313" key="2">
    <source>
        <dbReference type="Proteomes" id="UP001501710"/>
    </source>
</evidence>
<accession>A0ABP8BZQ3</accession>
<dbReference type="EMBL" id="BAABAS010000006">
    <property type="protein sequence ID" value="GAA4231058.1"/>
    <property type="molecule type" value="Genomic_DNA"/>
</dbReference>
<dbReference type="RefSeq" id="WP_344895476.1">
    <property type="nucleotide sequence ID" value="NZ_BAABAS010000006.1"/>
</dbReference>
<proteinExistence type="predicted"/>
<dbReference type="Proteomes" id="UP001501710">
    <property type="component" value="Unassembled WGS sequence"/>
</dbReference>
<organism evidence="1 2">
    <name type="scientific">Actinomadura meridiana</name>
    <dbReference type="NCBI Taxonomy" id="559626"/>
    <lineage>
        <taxon>Bacteria</taxon>
        <taxon>Bacillati</taxon>
        <taxon>Actinomycetota</taxon>
        <taxon>Actinomycetes</taxon>
        <taxon>Streptosporangiales</taxon>
        <taxon>Thermomonosporaceae</taxon>
        <taxon>Actinomadura</taxon>
    </lineage>
</organism>
<comment type="caution">
    <text evidence="1">The sequence shown here is derived from an EMBL/GenBank/DDBJ whole genome shotgun (WGS) entry which is preliminary data.</text>
</comment>
<name>A0ABP8BZQ3_9ACTN</name>
<evidence type="ECO:0000313" key="1">
    <source>
        <dbReference type="EMBL" id="GAA4231058.1"/>
    </source>
</evidence>
<gene>
    <name evidence="1" type="ORF">GCM10022254_27260</name>
</gene>
<keyword evidence="2" id="KW-1185">Reference proteome</keyword>